<feature type="compositionally biased region" description="Acidic residues" evidence="1">
    <location>
        <begin position="167"/>
        <end position="177"/>
    </location>
</feature>
<dbReference type="InterPro" id="IPR052717">
    <property type="entry name" value="Vacuolar_transposase_reg"/>
</dbReference>
<sequence>MQRFLATLMPGYRGPSRQTVRKTLHKLYQQHRSSLRETLKTVPFISLTTDLWVNSRRIHFLAITAHYYNEHFQYSSVIISFRLFRDRHLAELDSGSDIKAAVSVFQCGTRYFCDVHNINLTISTGLGLWKISKSKSTKKPAAATTATTSANDFNEELDEIRMADNDQVSDECIEDSSDDSKADEYVPATQEQSTADEDESDTLSISSSSTDEEEKLTPSQQERQIQEEKQQQELEHLLLHPEELKKKIYCLLKRTRTLISTIHKSSILTSFVRDEIQRKQIDLDTAADFNNDEKVKVNELVRDFHKLLQSLANVLAPFYLATRCLSGRQYPTLALSYWVTQNLHLFLSTETLDAPLENAFLRLLLNKFTFYFESKVTFEQKRGKLIAAYLDPFTLDELSVEEINEAESLITNEAKIRCAAAITTAPSQLPQQ</sequence>
<dbReference type="InterPro" id="IPR012337">
    <property type="entry name" value="RNaseH-like_sf"/>
</dbReference>
<dbReference type="SUPFAM" id="SSF53098">
    <property type="entry name" value="Ribonuclease H-like"/>
    <property type="match status" value="1"/>
</dbReference>
<dbReference type="EMBL" id="CAJOBA010009435">
    <property type="protein sequence ID" value="CAF3851279.1"/>
    <property type="molecule type" value="Genomic_DNA"/>
</dbReference>
<evidence type="ECO:0000256" key="1">
    <source>
        <dbReference type="SAM" id="MobiDB-lite"/>
    </source>
</evidence>
<dbReference type="Proteomes" id="UP000682733">
    <property type="component" value="Unassembled WGS sequence"/>
</dbReference>
<reference evidence="2" key="1">
    <citation type="submission" date="2021-02" db="EMBL/GenBank/DDBJ databases">
        <authorList>
            <person name="Nowell W R."/>
        </authorList>
    </citation>
    <scope>NUCLEOTIDE SEQUENCE</scope>
</reference>
<organism evidence="2 4">
    <name type="scientific">Didymodactylos carnosus</name>
    <dbReference type="NCBI Taxonomy" id="1234261"/>
    <lineage>
        <taxon>Eukaryota</taxon>
        <taxon>Metazoa</taxon>
        <taxon>Spiralia</taxon>
        <taxon>Gnathifera</taxon>
        <taxon>Rotifera</taxon>
        <taxon>Eurotatoria</taxon>
        <taxon>Bdelloidea</taxon>
        <taxon>Philodinida</taxon>
        <taxon>Philodinidae</taxon>
        <taxon>Didymodactylos</taxon>
    </lineage>
</organism>
<evidence type="ECO:0000313" key="2">
    <source>
        <dbReference type="EMBL" id="CAF1089537.1"/>
    </source>
</evidence>
<evidence type="ECO:0000313" key="4">
    <source>
        <dbReference type="Proteomes" id="UP000677228"/>
    </source>
</evidence>
<protein>
    <submittedName>
        <fullName evidence="2">Uncharacterized protein</fullName>
    </submittedName>
</protein>
<proteinExistence type="predicted"/>
<dbReference type="EMBL" id="CAJNOK010009417">
    <property type="protein sequence ID" value="CAF1089537.1"/>
    <property type="molecule type" value="Genomic_DNA"/>
</dbReference>
<dbReference type="AlphaFoldDB" id="A0A8S2E230"/>
<dbReference type="GO" id="GO:0005634">
    <property type="term" value="C:nucleus"/>
    <property type="evidence" value="ECO:0007669"/>
    <property type="project" value="TreeGrafter"/>
</dbReference>
<dbReference type="GO" id="GO:0006357">
    <property type="term" value="P:regulation of transcription by RNA polymerase II"/>
    <property type="evidence" value="ECO:0007669"/>
    <property type="project" value="TreeGrafter"/>
</dbReference>
<accession>A0A8S2E230</accession>
<comment type="caution">
    <text evidence="2">The sequence shown here is derived from an EMBL/GenBank/DDBJ whole genome shotgun (WGS) entry which is preliminary data.</text>
</comment>
<dbReference type="Proteomes" id="UP000677228">
    <property type="component" value="Unassembled WGS sequence"/>
</dbReference>
<evidence type="ECO:0000313" key="3">
    <source>
        <dbReference type="EMBL" id="CAF3851279.1"/>
    </source>
</evidence>
<feature type="region of interest" description="Disordered" evidence="1">
    <location>
        <begin position="164"/>
        <end position="229"/>
    </location>
</feature>
<dbReference type="PANTHER" id="PTHR46169">
    <property type="entry name" value="DNA REPLICATION-RELATED ELEMENT FACTOR, ISOFORM A"/>
    <property type="match status" value="1"/>
</dbReference>
<dbReference type="PANTHER" id="PTHR46169:SF29">
    <property type="entry name" value="DNA REPLICATION-RELATED ELEMENT FACTOR, ISOFORM A"/>
    <property type="match status" value="1"/>
</dbReference>
<name>A0A8S2E230_9BILA</name>
<gene>
    <name evidence="2" type="ORF">OVA965_LOCUS18746</name>
    <name evidence="3" type="ORF">TMI583_LOCUS18759</name>
</gene>